<dbReference type="Gene3D" id="3.40.109.10">
    <property type="entry name" value="NADH Oxidase"/>
    <property type="match status" value="1"/>
</dbReference>
<dbReference type="NCBIfam" id="NF047509">
    <property type="entry name" value="Rv3131_FMN_oxido"/>
    <property type="match status" value="1"/>
</dbReference>
<dbReference type="RefSeq" id="WP_087919828.1">
    <property type="nucleotide sequence ID" value="NZ_CP021780.1"/>
</dbReference>
<dbReference type="PANTHER" id="PTHR43543">
    <property type="entry name" value="MALONIC SEMIALDEHYDE REDUCTASE RUTE-RELATED"/>
    <property type="match status" value="1"/>
</dbReference>
<reference evidence="1 2" key="1">
    <citation type="submission" date="2017-06" db="EMBL/GenBank/DDBJ databases">
        <title>Complete genome sequence of Paenibacillus donghaensis KCTC 13049T isolated from East Sea sediment, South Korea.</title>
        <authorList>
            <person name="Jung B.K."/>
            <person name="Hong S.-J."/>
            <person name="Shin J.-H."/>
        </authorList>
    </citation>
    <scope>NUCLEOTIDE SEQUENCE [LARGE SCALE GENOMIC DNA]</scope>
    <source>
        <strain evidence="1 2">KCTC 13049</strain>
    </source>
</reference>
<sequence>MKRKGRRRAVFIALAGILTLLLTAVAVLLVVSGVFAKPHYLQPWEQGYAQRFTDPRVELAAHGLLAASGHNMQPWVIRLDEQNPMSFELFADSQRLTPGADPYARQLMISQGTFLEYVSIAGEQLGYGAEVELFPEGEYEEKNLADSLDMKPVARITLTKQAPVASRLYPYLFRPDTNRGAYREEPLTGEQLRQLQNLNESKDMTVSVTQDGPDLERIKEYTSKAAVVEAGVERVMQETETIFRSNEAQKNKYRYGFSVEGQGTAGIKRHLLQGLVTLFPSLNRGEAAAKQYITSAEASIGNSPAFAMIVTADNSRVSQVRSGMLYSRLTLEAHRLGLALQPLSQALEEYDEMKQVYSSIHHSYAASGGTIQMLARVGAPLKEAPLSMRRNVMELVPAE</sequence>
<evidence type="ECO:0000313" key="1">
    <source>
        <dbReference type="EMBL" id="ASA25868.1"/>
    </source>
</evidence>
<dbReference type="SUPFAM" id="SSF55469">
    <property type="entry name" value="FMN-dependent nitroreductase-like"/>
    <property type="match status" value="1"/>
</dbReference>
<dbReference type="PANTHER" id="PTHR43543:SF1">
    <property type="entry name" value="MALONIC SEMIALDEHYDE REDUCTASE RUTE-RELATED"/>
    <property type="match status" value="1"/>
</dbReference>
<evidence type="ECO:0008006" key="3">
    <source>
        <dbReference type="Google" id="ProtNLM"/>
    </source>
</evidence>
<accession>A0A2Z2KYV6</accession>
<dbReference type="AlphaFoldDB" id="A0A2Z2KYV6"/>
<gene>
    <name evidence="1" type="ORF">B9T62_37160</name>
</gene>
<name>A0A2Z2KYV6_9BACL</name>
<dbReference type="OrthoDB" id="5149792at2"/>
<protein>
    <recommendedName>
        <fullName evidence="3">Nitroreductase domain-containing protein</fullName>
    </recommendedName>
</protein>
<dbReference type="EMBL" id="CP021780">
    <property type="protein sequence ID" value="ASA25868.1"/>
    <property type="molecule type" value="Genomic_DNA"/>
</dbReference>
<dbReference type="Proteomes" id="UP000249890">
    <property type="component" value="Chromosome"/>
</dbReference>
<organism evidence="1 2">
    <name type="scientific">Paenibacillus donghaensis</name>
    <dbReference type="NCBI Taxonomy" id="414771"/>
    <lineage>
        <taxon>Bacteria</taxon>
        <taxon>Bacillati</taxon>
        <taxon>Bacillota</taxon>
        <taxon>Bacilli</taxon>
        <taxon>Bacillales</taxon>
        <taxon>Paenibacillaceae</taxon>
        <taxon>Paenibacillus</taxon>
    </lineage>
</organism>
<proteinExistence type="predicted"/>
<dbReference type="KEGG" id="pdh:B9T62_37160"/>
<dbReference type="GO" id="GO:0016491">
    <property type="term" value="F:oxidoreductase activity"/>
    <property type="evidence" value="ECO:0007669"/>
    <property type="project" value="InterPro"/>
</dbReference>
<keyword evidence="2" id="KW-1185">Reference proteome</keyword>
<dbReference type="InterPro" id="IPR000415">
    <property type="entry name" value="Nitroreductase-like"/>
</dbReference>
<evidence type="ECO:0000313" key="2">
    <source>
        <dbReference type="Proteomes" id="UP000249890"/>
    </source>
</evidence>
<dbReference type="InterPro" id="IPR050461">
    <property type="entry name" value="Nitroreductase_HadB/RutE"/>
</dbReference>